<evidence type="ECO:0000256" key="1">
    <source>
        <dbReference type="ARBA" id="ARBA00022801"/>
    </source>
</evidence>
<evidence type="ECO:0000259" key="2">
    <source>
        <dbReference type="Pfam" id="PF08450"/>
    </source>
</evidence>
<evidence type="ECO:0000313" key="4">
    <source>
        <dbReference type="Proteomes" id="UP000649799"/>
    </source>
</evidence>
<dbReference type="EMBL" id="JAANYN010000004">
    <property type="protein sequence ID" value="NHE57364.1"/>
    <property type="molecule type" value="Genomic_DNA"/>
</dbReference>
<gene>
    <name evidence="3" type="ORF">G9Q97_11135</name>
</gene>
<organism evidence="3 4">
    <name type="scientific">Cyclobacterium plantarum</name>
    <dbReference type="NCBI Taxonomy" id="2716263"/>
    <lineage>
        <taxon>Bacteria</taxon>
        <taxon>Pseudomonadati</taxon>
        <taxon>Bacteroidota</taxon>
        <taxon>Cytophagia</taxon>
        <taxon>Cytophagales</taxon>
        <taxon>Cyclobacteriaceae</taxon>
        <taxon>Cyclobacterium</taxon>
    </lineage>
</organism>
<dbReference type="Gene3D" id="2.120.10.30">
    <property type="entry name" value="TolB, C-terminal domain"/>
    <property type="match status" value="1"/>
</dbReference>
<dbReference type="InterPro" id="IPR011042">
    <property type="entry name" value="6-blade_b-propeller_TolB-like"/>
</dbReference>
<evidence type="ECO:0000313" key="3">
    <source>
        <dbReference type="EMBL" id="NHE57364.1"/>
    </source>
</evidence>
<reference evidence="3 4" key="1">
    <citation type="submission" date="2020-03" db="EMBL/GenBank/DDBJ databases">
        <title>Cyclobacterium plantarum sp. nov., a marine bacterium isolated from a coastal-marine wetland.</title>
        <authorList>
            <person name="Sanchez-Porro C."/>
            <person name="Ventosa A."/>
            <person name="Amoozegar M."/>
        </authorList>
    </citation>
    <scope>NUCLEOTIDE SEQUENCE [LARGE SCALE GENOMIC DNA]</scope>
    <source>
        <strain evidence="3 4">GBPx2</strain>
    </source>
</reference>
<sequence length="334" mass="36443">MAACSTEKSGSKSHLENSDPDSIGNYLPLTIDVADKALEEIIHSSAKATIIGSGFSWTEGPLWLEEEEMLLFSEIPANKIHYWKEGGESKVYLEPAGFTGTVSRGGELGSNGLLLDPAGKLVLCQHGDRRLARMLAPLSDPEPNFETIVSEYEGKPFNSPNDAVYDREGNLYFTDPPYGLEFNMEDPAKSIPFQGVYRFSRDGTLDLLLDSLSRPNGLAFLPGEKELIIANSDPKKPYWYIYSLDNGGTLSNGRIYQDASQLVQGEPGLPDGLKIRSDGVVFATGPGGIWVFNPSGKFLGRLKVGELVSNVALNKEEDVLFVTADSFVVMIPLL</sequence>
<proteinExistence type="predicted"/>
<accession>A0ABX0HAJ6</accession>
<name>A0ABX0HAJ6_9BACT</name>
<dbReference type="PANTHER" id="PTHR47572">
    <property type="entry name" value="LIPOPROTEIN-RELATED"/>
    <property type="match status" value="1"/>
</dbReference>
<dbReference type="Pfam" id="PF08450">
    <property type="entry name" value="SGL"/>
    <property type="match status" value="1"/>
</dbReference>
<dbReference type="SUPFAM" id="SSF63829">
    <property type="entry name" value="Calcium-dependent phosphotriesterase"/>
    <property type="match status" value="1"/>
</dbReference>
<comment type="caution">
    <text evidence="3">The sequence shown here is derived from an EMBL/GenBank/DDBJ whole genome shotgun (WGS) entry which is preliminary data.</text>
</comment>
<keyword evidence="4" id="KW-1185">Reference proteome</keyword>
<keyword evidence="1" id="KW-0378">Hydrolase</keyword>
<dbReference type="Proteomes" id="UP000649799">
    <property type="component" value="Unassembled WGS sequence"/>
</dbReference>
<feature type="domain" description="SMP-30/Gluconolactonase/LRE-like region" evidence="2">
    <location>
        <begin position="57"/>
        <end position="324"/>
    </location>
</feature>
<dbReference type="InterPro" id="IPR051262">
    <property type="entry name" value="SMP-30/CGR1_Lactonase"/>
</dbReference>
<protein>
    <submittedName>
        <fullName evidence="3">SMP-30/gluconolactonase/LRE family protein</fullName>
    </submittedName>
</protein>
<dbReference type="InterPro" id="IPR013658">
    <property type="entry name" value="SGL"/>
</dbReference>
<dbReference type="PANTHER" id="PTHR47572:SF4">
    <property type="entry name" value="LACTONASE DRP35"/>
    <property type="match status" value="1"/>
</dbReference>